<name>A0A8H2XUL5_9AGAM</name>
<dbReference type="InterPro" id="IPR027974">
    <property type="entry name" value="DUF4470"/>
</dbReference>
<evidence type="ECO:0000256" key="1">
    <source>
        <dbReference type="ARBA" id="ARBA00022723"/>
    </source>
</evidence>
<evidence type="ECO:0000256" key="3">
    <source>
        <dbReference type="ARBA" id="ARBA00022833"/>
    </source>
</evidence>
<dbReference type="GO" id="GO:0000981">
    <property type="term" value="F:DNA-binding transcription factor activity, RNA polymerase II-specific"/>
    <property type="evidence" value="ECO:0007669"/>
    <property type="project" value="TreeGrafter"/>
</dbReference>
<sequence>MSHPPFWLTKQFFYPIGNTAAFSLTQDLSPEQSTADILLLGCGDPRNILYTLYSDLTIGQARKIDVTCCDLEPAVLARNILLFSLLDQNENIDRVWDIFYHFKIDDRALNIITRQSQVLYDFAETIETWRGCRFGSFLKMVDTHTLKELRRHWRSYADFPRLPVDRKNQITKAQIQLSKSSSETGSLAATPSRSAGMLWPQAMKPVSELFRKYWETGSTFTLASDIKRATNLNPTFVYSSSGEGFNPHYGTFPSGFHLISAFAPIKSDPAGPTPSTGSAAINASKQQFAAWCKAFREARKTESIIVRFFTGDAILFCRALDQFTTTGNPSTDIFVSAFRATQINFDGLATNEPAPTHFDVIDTSNLTDHLSLFNLLLVTHGLMKKQSNLQSVLYTETLLPSGKDATKSFLERILTDVPTIALLFGIAPRAYVSNFATHSNAHEIIYSEHLSQYHERVVWSNPSGGDNLIPGYEAKAISFEADSLARSLYEIYDNMFANEKFSTMMSPLSFTPNGMRALSTVHFQRETAALLFKAVQRRVHLHSGDWERVVMKFLDLCDSGGRTIEPNCCQDLFLQFHLHGVFTMDTLLPDWAARPGFRFNPHSDLLSKWSSLPPIICVVLTVPRQRLTVFSRNPEEIGSPTLQGALWVPNTHDNYYAAIQLAWGRCDTDANSDRVVIEEDPSGQRGQSDLVVSFWVSTRLAEIPGTNVSLRVKTTVQSIAAFRNKLGMLLDVFEASIADRKYVRVLPYRPALASESPQAPPSGPTLPLVGYPSGQSCHAIISNQQSARVDSLLIRFDVKDKREQEDLRNGATVLTSQVSACTMELKIGTHSHLLSYPYPVHGKNNKLRIARKSLYVEVAVPVSTPNDYSGYFLNPSPIINPGAYTTWNLHHVNLGRLPTLDVANPTKVEWLNALCALQLSEREKDIRNGSEAQKNAAINALVNVKDSIHAVTMNYSGVQGRRTRTIGLCEKDQGGVYVLLLIGGIKLDPASSTIVLDTAIVPLSNERMPALMPGIQKIQNTGTLVQINTVGHEVGAWKKLIPAFVERCRSWSHGANCEYKSHGQVPLSTVYDETPICTCGQGIGFTSSEWKTPEWKDLLPFATRAAICPIYSVSYIERVARNWSEYGEAASDKPAIVCWACGGSGKPTLSTCSRCKKARYCSATCQQKDWKSHKRDCKAG</sequence>
<keyword evidence="6" id="KW-0804">Transcription</keyword>
<dbReference type="PANTHER" id="PTHR10237">
    <property type="entry name" value="DEFORMED EPIDERMAL AUTOREGULATORY FACTOR 1 HOMOLOG SUPPRESSIN"/>
    <property type="match status" value="1"/>
</dbReference>
<dbReference type="Pfam" id="PF14737">
    <property type="entry name" value="DUF4470"/>
    <property type="match status" value="1"/>
</dbReference>
<proteinExistence type="predicted"/>
<accession>A0A8H2XUL5</accession>
<keyword evidence="1" id="KW-0479">Metal-binding</keyword>
<keyword evidence="2 8" id="KW-0863">Zinc-finger</keyword>
<dbReference type="GO" id="GO:0003677">
    <property type="term" value="F:DNA binding"/>
    <property type="evidence" value="ECO:0007669"/>
    <property type="project" value="UniProtKB-KW"/>
</dbReference>
<dbReference type="InterPro" id="IPR024119">
    <property type="entry name" value="TF_DEAF-1"/>
</dbReference>
<organism evidence="10 11">
    <name type="scientific">Rhizoctonia solani</name>
    <dbReference type="NCBI Taxonomy" id="456999"/>
    <lineage>
        <taxon>Eukaryota</taxon>
        <taxon>Fungi</taxon>
        <taxon>Dikarya</taxon>
        <taxon>Basidiomycota</taxon>
        <taxon>Agaricomycotina</taxon>
        <taxon>Agaricomycetes</taxon>
        <taxon>Cantharellales</taxon>
        <taxon>Ceratobasidiaceae</taxon>
        <taxon>Rhizoctonia</taxon>
    </lineage>
</organism>
<evidence type="ECO:0000256" key="8">
    <source>
        <dbReference type="PROSITE-ProRule" id="PRU00134"/>
    </source>
</evidence>
<dbReference type="PROSITE" id="PS01360">
    <property type="entry name" value="ZF_MYND_1"/>
    <property type="match status" value="1"/>
</dbReference>
<evidence type="ECO:0000313" key="11">
    <source>
        <dbReference type="Proteomes" id="UP000663831"/>
    </source>
</evidence>
<keyword evidence="4" id="KW-0805">Transcription regulation</keyword>
<keyword evidence="3" id="KW-0862">Zinc</keyword>
<dbReference type="Pfam" id="PF01753">
    <property type="entry name" value="zf-MYND"/>
    <property type="match status" value="1"/>
</dbReference>
<evidence type="ECO:0000313" key="10">
    <source>
        <dbReference type="EMBL" id="CAE6431942.1"/>
    </source>
</evidence>
<evidence type="ECO:0000256" key="5">
    <source>
        <dbReference type="ARBA" id="ARBA00023125"/>
    </source>
</evidence>
<dbReference type="Proteomes" id="UP000663831">
    <property type="component" value="Unassembled WGS sequence"/>
</dbReference>
<evidence type="ECO:0000256" key="2">
    <source>
        <dbReference type="ARBA" id="ARBA00022771"/>
    </source>
</evidence>
<dbReference type="AlphaFoldDB" id="A0A8H2XUL5"/>
<dbReference type="SUPFAM" id="SSF144232">
    <property type="entry name" value="HIT/MYND zinc finger-like"/>
    <property type="match status" value="1"/>
</dbReference>
<evidence type="ECO:0000259" key="9">
    <source>
        <dbReference type="PROSITE" id="PS50865"/>
    </source>
</evidence>
<dbReference type="PROSITE" id="PS50865">
    <property type="entry name" value="ZF_MYND_2"/>
    <property type="match status" value="1"/>
</dbReference>
<dbReference type="PANTHER" id="PTHR10237:SF1">
    <property type="entry name" value="DEFORMED EPIDERMAL AUTOREGULATORY FACTOR 1 HOMOLOG"/>
    <property type="match status" value="1"/>
</dbReference>
<gene>
    <name evidence="10" type="ORF">RDB_LOCUS44297</name>
</gene>
<dbReference type="GO" id="GO:0008270">
    <property type="term" value="F:zinc ion binding"/>
    <property type="evidence" value="ECO:0007669"/>
    <property type="project" value="UniProtKB-KW"/>
</dbReference>
<keyword evidence="5" id="KW-0238">DNA-binding</keyword>
<evidence type="ECO:0000256" key="4">
    <source>
        <dbReference type="ARBA" id="ARBA00023015"/>
    </source>
</evidence>
<protein>
    <recommendedName>
        <fullName evidence="9">MYND-type domain-containing protein</fullName>
    </recommendedName>
</protein>
<dbReference type="InterPro" id="IPR002893">
    <property type="entry name" value="Znf_MYND"/>
</dbReference>
<keyword evidence="7" id="KW-0539">Nucleus</keyword>
<dbReference type="GO" id="GO:0005634">
    <property type="term" value="C:nucleus"/>
    <property type="evidence" value="ECO:0007669"/>
    <property type="project" value="TreeGrafter"/>
</dbReference>
<feature type="domain" description="MYND-type" evidence="9">
    <location>
        <begin position="1138"/>
        <end position="1177"/>
    </location>
</feature>
<reference evidence="10" key="1">
    <citation type="submission" date="2021-01" db="EMBL/GenBank/DDBJ databases">
        <authorList>
            <person name="Kaushik A."/>
        </authorList>
    </citation>
    <scope>NUCLEOTIDE SEQUENCE</scope>
    <source>
        <strain evidence="10">AG3-1AP</strain>
    </source>
</reference>
<evidence type="ECO:0000256" key="6">
    <source>
        <dbReference type="ARBA" id="ARBA00023163"/>
    </source>
</evidence>
<evidence type="ECO:0000256" key="7">
    <source>
        <dbReference type="ARBA" id="ARBA00023242"/>
    </source>
</evidence>
<comment type="caution">
    <text evidence="10">The sequence shown here is derived from an EMBL/GenBank/DDBJ whole genome shotgun (WGS) entry which is preliminary data.</text>
</comment>
<dbReference type="EMBL" id="CAJMWV010001251">
    <property type="protein sequence ID" value="CAE6431942.1"/>
    <property type="molecule type" value="Genomic_DNA"/>
</dbReference>
<dbReference type="Gene3D" id="6.10.140.2220">
    <property type="match status" value="1"/>
</dbReference>